<dbReference type="AlphaFoldDB" id="A0A423JZV0"/>
<accession>A0A423JZV0</accession>
<protein>
    <submittedName>
        <fullName evidence="1">Uncharacterized protein</fullName>
    </submittedName>
</protein>
<dbReference type="Proteomes" id="UP000285349">
    <property type="component" value="Unassembled WGS sequence"/>
</dbReference>
<sequence>MTLSFRDGSTRDAFTNYIGAVAWDDAGMLGLSPMIPATIPMNTFNTEANITALLVRAGGMAIPDGYATVTVGDLVAAAQNDMLILKGVHQPGREHITFGFSGSMYHLPVTRAGAPPGTYIPNLTSAITVGSHMTEDSHDGWTNVGR</sequence>
<evidence type="ECO:0000313" key="2">
    <source>
        <dbReference type="Proteomes" id="UP000285349"/>
    </source>
</evidence>
<dbReference type="EMBL" id="MOBQ01000024">
    <property type="protein sequence ID" value="RON43531.1"/>
    <property type="molecule type" value="Genomic_DNA"/>
</dbReference>
<name>A0A423JZV0_9PSED</name>
<dbReference type="RefSeq" id="WP_123512705.1">
    <property type="nucleotide sequence ID" value="NZ_MOBQ01000024.1"/>
</dbReference>
<reference evidence="1 2" key="1">
    <citation type="submission" date="2016-10" db="EMBL/GenBank/DDBJ databases">
        <title>Comparative genome analysis of multiple Pseudomonas spp. focuses on biocontrol and plant growth promoting traits.</title>
        <authorList>
            <person name="Tao X.-Y."/>
            <person name="Taylor C.G."/>
        </authorList>
    </citation>
    <scope>NUCLEOTIDE SEQUENCE [LARGE SCALE GENOMIC DNA]</scope>
    <source>
        <strain evidence="1 2">37A10</strain>
    </source>
</reference>
<proteinExistence type="predicted"/>
<evidence type="ECO:0000313" key="1">
    <source>
        <dbReference type="EMBL" id="RON43531.1"/>
    </source>
</evidence>
<dbReference type="OrthoDB" id="9796655at2"/>
<organism evidence="1 2">
    <name type="scientific">Pseudomonas frederiksbergensis</name>
    <dbReference type="NCBI Taxonomy" id="104087"/>
    <lineage>
        <taxon>Bacteria</taxon>
        <taxon>Pseudomonadati</taxon>
        <taxon>Pseudomonadota</taxon>
        <taxon>Gammaproteobacteria</taxon>
        <taxon>Pseudomonadales</taxon>
        <taxon>Pseudomonadaceae</taxon>
        <taxon>Pseudomonas</taxon>
    </lineage>
</organism>
<comment type="caution">
    <text evidence="1">The sequence shown here is derived from an EMBL/GenBank/DDBJ whole genome shotgun (WGS) entry which is preliminary data.</text>
</comment>
<gene>
    <name evidence="1" type="ORF">BK666_20905</name>
</gene>